<sequence length="54" mass="6125">MKNYGIKVLNITLENASAIEKMVNKAIDDIHKQKIKILDLQSTDDNVVLVLEED</sequence>
<protein>
    <submittedName>
        <fullName evidence="1">Uncharacterized protein</fullName>
    </submittedName>
</protein>
<name>A0A382XPB0_9ZZZZ</name>
<gene>
    <name evidence="1" type="ORF">METZ01_LOCUS425115</name>
</gene>
<dbReference type="EMBL" id="UINC01168956">
    <property type="protein sequence ID" value="SVD72261.1"/>
    <property type="molecule type" value="Genomic_DNA"/>
</dbReference>
<dbReference type="AlphaFoldDB" id="A0A382XPB0"/>
<accession>A0A382XPB0</accession>
<reference evidence="1" key="1">
    <citation type="submission" date="2018-05" db="EMBL/GenBank/DDBJ databases">
        <authorList>
            <person name="Lanie J.A."/>
            <person name="Ng W.-L."/>
            <person name="Kazmierczak K.M."/>
            <person name="Andrzejewski T.M."/>
            <person name="Davidsen T.M."/>
            <person name="Wayne K.J."/>
            <person name="Tettelin H."/>
            <person name="Glass J.I."/>
            <person name="Rusch D."/>
            <person name="Podicherti R."/>
            <person name="Tsui H.-C.T."/>
            <person name="Winkler M.E."/>
        </authorList>
    </citation>
    <scope>NUCLEOTIDE SEQUENCE</scope>
</reference>
<evidence type="ECO:0000313" key="1">
    <source>
        <dbReference type="EMBL" id="SVD72261.1"/>
    </source>
</evidence>
<organism evidence="1">
    <name type="scientific">marine metagenome</name>
    <dbReference type="NCBI Taxonomy" id="408172"/>
    <lineage>
        <taxon>unclassified sequences</taxon>
        <taxon>metagenomes</taxon>
        <taxon>ecological metagenomes</taxon>
    </lineage>
</organism>
<proteinExistence type="predicted"/>